<keyword evidence="1" id="KW-0040">ANK repeat</keyword>
<dbReference type="Proteomes" id="UP001190700">
    <property type="component" value="Unassembled WGS sequence"/>
</dbReference>
<dbReference type="InterPro" id="IPR002110">
    <property type="entry name" value="Ankyrin_rpt"/>
</dbReference>
<reference evidence="3 4" key="1">
    <citation type="journal article" date="2015" name="Genome Biol. Evol.">
        <title>Comparative Genomics of a Bacterivorous Green Alga Reveals Evolutionary Causalities and Consequences of Phago-Mixotrophic Mode of Nutrition.</title>
        <authorList>
            <person name="Burns J.A."/>
            <person name="Paasch A."/>
            <person name="Narechania A."/>
            <person name="Kim E."/>
        </authorList>
    </citation>
    <scope>NUCLEOTIDE SEQUENCE [LARGE SCALE GENOMIC DNA]</scope>
    <source>
        <strain evidence="3 4">PLY_AMNH</strain>
    </source>
</reference>
<comment type="caution">
    <text evidence="3">The sequence shown here is derived from an EMBL/GenBank/DDBJ whole genome shotgun (WGS) entry which is preliminary data.</text>
</comment>
<keyword evidence="4" id="KW-1185">Reference proteome</keyword>
<gene>
    <name evidence="3" type="ORF">CYMTET_46109</name>
</gene>
<protein>
    <submittedName>
        <fullName evidence="3">Uncharacterized protein</fullName>
    </submittedName>
</protein>
<feature type="repeat" description="ANK" evidence="1">
    <location>
        <begin position="87"/>
        <end position="119"/>
    </location>
</feature>
<organism evidence="3 4">
    <name type="scientific">Cymbomonas tetramitiformis</name>
    <dbReference type="NCBI Taxonomy" id="36881"/>
    <lineage>
        <taxon>Eukaryota</taxon>
        <taxon>Viridiplantae</taxon>
        <taxon>Chlorophyta</taxon>
        <taxon>Pyramimonadophyceae</taxon>
        <taxon>Pyramimonadales</taxon>
        <taxon>Pyramimonadaceae</taxon>
        <taxon>Cymbomonas</taxon>
    </lineage>
</organism>
<evidence type="ECO:0000256" key="2">
    <source>
        <dbReference type="SAM" id="Coils"/>
    </source>
</evidence>
<dbReference type="SUPFAM" id="SSF48403">
    <property type="entry name" value="Ankyrin repeat"/>
    <property type="match status" value="1"/>
</dbReference>
<name>A0AAE0BWU3_9CHLO</name>
<dbReference type="InterPro" id="IPR036770">
    <property type="entry name" value="Ankyrin_rpt-contain_sf"/>
</dbReference>
<sequence length="154" mass="17513">MEALEQQIRELKEQNARLLVKQIESDYDFKEELTRLKEEASQWNQIIDDLKDDHRSEVDRLTAKVDTLSVLLKVRSDVLEALNSKGASHSALHQAAFSGDLFSLKTLLQAGLHVDLRTEEGATPLHFAAGRGHKVPDLRLHRQPETVAKQLKRE</sequence>
<dbReference type="EMBL" id="LGRX02032011">
    <property type="protein sequence ID" value="KAK3244271.1"/>
    <property type="molecule type" value="Genomic_DNA"/>
</dbReference>
<evidence type="ECO:0000313" key="3">
    <source>
        <dbReference type="EMBL" id="KAK3244271.1"/>
    </source>
</evidence>
<dbReference type="PROSITE" id="PS50088">
    <property type="entry name" value="ANK_REPEAT"/>
    <property type="match status" value="1"/>
</dbReference>
<evidence type="ECO:0000313" key="4">
    <source>
        <dbReference type="Proteomes" id="UP001190700"/>
    </source>
</evidence>
<feature type="coiled-coil region" evidence="2">
    <location>
        <begin position="1"/>
        <end position="53"/>
    </location>
</feature>
<keyword evidence="2" id="KW-0175">Coiled coil</keyword>
<dbReference type="Gene3D" id="1.25.40.20">
    <property type="entry name" value="Ankyrin repeat-containing domain"/>
    <property type="match status" value="1"/>
</dbReference>
<dbReference type="AlphaFoldDB" id="A0AAE0BWU3"/>
<accession>A0AAE0BWU3</accession>
<evidence type="ECO:0000256" key="1">
    <source>
        <dbReference type="PROSITE-ProRule" id="PRU00023"/>
    </source>
</evidence>
<proteinExistence type="predicted"/>
<dbReference type="Pfam" id="PF13637">
    <property type="entry name" value="Ank_4"/>
    <property type="match status" value="1"/>
</dbReference>